<dbReference type="AlphaFoldDB" id="D6Z5G8"/>
<accession>D6Z5G8</accession>
<dbReference type="KEGG" id="dak:DaAHT2_2028"/>
<protein>
    <submittedName>
        <fullName evidence="1">Viral A-type inclusion protein</fullName>
    </submittedName>
</protein>
<dbReference type="InParanoid" id="D6Z5G8"/>
<gene>
    <name evidence="1" type="ordered locus">DaAHT2_2028</name>
</gene>
<evidence type="ECO:0000313" key="1">
    <source>
        <dbReference type="EMBL" id="ADH86705.1"/>
    </source>
</evidence>
<dbReference type="EMBL" id="CP001940">
    <property type="protein sequence ID" value="ADH86705.1"/>
    <property type="molecule type" value="Genomic_DNA"/>
</dbReference>
<reference evidence="2" key="1">
    <citation type="submission" date="2010-02" db="EMBL/GenBank/DDBJ databases">
        <title>Complete sequence of Desulfurivibrio alkaliphilus AHT2.</title>
        <authorList>
            <consortium name="US DOE Joint Genome Institute"/>
            <person name="Pitluck S."/>
            <person name="Chertkov O."/>
            <person name="Detter J.C."/>
            <person name="Han C."/>
            <person name="Tapia R."/>
            <person name="Larimer F."/>
            <person name="Land M."/>
            <person name="Hauser L."/>
            <person name="Kyrpides N."/>
            <person name="Mikhailova N."/>
            <person name="Sorokin D.Y."/>
            <person name="Muyzer G."/>
            <person name="Woyke T."/>
        </authorList>
    </citation>
    <scope>NUCLEOTIDE SEQUENCE [LARGE SCALE GENOMIC DNA]</scope>
    <source>
        <strain evidence="2">DSM 19089 / UNIQEM U267 / AHT2</strain>
    </source>
</reference>
<dbReference type="STRING" id="589865.DaAHT2_2028"/>
<name>D6Z5G8_DESAT</name>
<keyword evidence="2" id="KW-1185">Reference proteome</keyword>
<proteinExistence type="predicted"/>
<dbReference type="Proteomes" id="UP000001508">
    <property type="component" value="Chromosome"/>
</dbReference>
<sequence>MRSLKRVRMQKAKGVLSSKEEVRKARASLEKKTEQAFADFAKSKQKAIEVAHLKYLD</sequence>
<dbReference type="HOGENOM" id="CLU_2989201_0_0_7"/>
<evidence type="ECO:0000313" key="2">
    <source>
        <dbReference type="Proteomes" id="UP000001508"/>
    </source>
</evidence>
<organism evidence="1 2">
    <name type="scientific">Desulfurivibrio alkaliphilus (strain DSM 19089 / UNIQEM U267 / AHT2)</name>
    <dbReference type="NCBI Taxonomy" id="589865"/>
    <lineage>
        <taxon>Bacteria</taxon>
        <taxon>Pseudomonadati</taxon>
        <taxon>Thermodesulfobacteriota</taxon>
        <taxon>Desulfobulbia</taxon>
        <taxon>Desulfobulbales</taxon>
        <taxon>Desulfobulbaceae</taxon>
        <taxon>Desulfurivibrio</taxon>
    </lineage>
</organism>